<feature type="coiled-coil region" evidence="4">
    <location>
        <begin position="194"/>
        <end position="346"/>
    </location>
</feature>
<dbReference type="Proteomes" id="UP000441925">
    <property type="component" value="Unassembled WGS sequence"/>
</dbReference>
<evidence type="ECO:0000256" key="3">
    <source>
        <dbReference type="ARBA" id="ARBA00013368"/>
    </source>
</evidence>
<dbReference type="RefSeq" id="WP_154539494.1">
    <property type="nucleotide sequence ID" value="NZ_VULQ01000002.1"/>
</dbReference>
<dbReference type="Gene3D" id="3.40.50.300">
    <property type="entry name" value="P-loop containing nucleotide triphosphate hydrolases"/>
    <property type="match status" value="1"/>
</dbReference>
<protein>
    <recommendedName>
        <fullName evidence="3">Nuclease SbcCD subunit C</fullName>
    </recommendedName>
</protein>
<comment type="subunit">
    <text evidence="2">Heterodimer of SbcC and SbcD.</text>
</comment>
<name>A0A6N7VTM1_9FIRM</name>
<dbReference type="PANTHER" id="PTHR32114:SF2">
    <property type="entry name" value="ABC TRANSPORTER ABCH.3"/>
    <property type="match status" value="1"/>
</dbReference>
<dbReference type="GO" id="GO:0016887">
    <property type="term" value="F:ATP hydrolysis activity"/>
    <property type="evidence" value="ECO:0007669"/>
    <property type="project" value="InterPro"/>
</dbReference>
<comment type="similarity">
    <text evidence="1">Belongs to the SMC family. SbcC subfamily.</text>
</comment>
<dbReference type="AlphaFoldDB" id="A0A6N7VTM1"/>
<feature type="coiled-coil region" evidence="4">
    <location>
        <begin position="402"/>
        <end position="536"/>
    </location>
</feature>
<evidence type="ECO:0000313" key="7">
    <source>
        <dbReference type="Proteomes" id="UP000441925"/>
    </source>
</evidence>
<evidence type="ECO:0000313" key="6">
    <source>
        <dbReference type="EMBL" id="MSS77404.1"/>
    </source>
</evidence>
<keyword evidence="4" id="KW-0175">Coiled coil</keyword>
<dbReference type="Gene3D" id="1.10.287.510">
    <property type="entry name" value="Helix hairpin bin"/>
    <property type="match status" value="1"/>
</dbReference>
<organism evidence="6 7">
    <name type="scientific">Anaerococcus porci</name>
    <dbReference type="NCBI Taxonomy" id="2652269"/>
    <lineage>
        <taxon>Bacteria</taxon>
        <taxon>Bacillati</taxon>
        <taxon>Bacillota</taxon>
        <taxon>Tissierellia</taxon>
        <taxon>Tissierellales</taxon>
        <taxon>Peptoniphilaceae</taxon>
        <taxon>Anaerococcus</taxon>
    </lineage>
</organism>
<comment type="caution">
    <text evidence="6">The sequence shown here is derived from an EMBL/GenBank/DDBJ whole genome shotgun (WGS) entry which is preliminary data.</text>
</comment>
<sequence>MEIEIINLKFKNFKGLKDYSLNFSENVTTISGENASGKTTIFDGYCWLLYGKDSFNRKDCDIKPYDIDGENIHNVETSVEGAFLFNDKEVKLKRIYKEIWKKKRGSNTKEFSGHTTDFYINEVPKKKKEYEEFISEYINEEEFNLLSNPLYFNEIIDKSERRNILLSLVDDVSTDDVVKENKELKELDLEQYAIEELQAMSKSKTKKINEKLKEIPARIDELNSTKVDEDFKELEDEKEKIVKEIEDIDRELAGNKNVSEELDKKYKSIAELKEEFNAINSDYEESKKNNIQKFENKHTEIQRKIDACTFEITNTIDRINSLENRIEEKEKLINDVNKELEQMRKDWVDISTKKFDGSLNCPTCGREFEEDKKQEILSNFNIHKSNEIEKMEKKGFERKDKIESYQSNIKEFETEKENLLSQEKKLKDKKEKLKEEELTVLEIIERAKALKIMPSLIKRQEEIKKEIESIEESIKNIDKKDNTQLLEQKRVLNQKLDEINTKVLGIGFNVKIDTKIEEYEQEEKKLSAEYEEAQKILYLCDEYTKTYVDLVSSKVNNFFTFVKFKLFDTQINGGIQETAEATFKGVPYGVLNNAAKINAGLDVINALSQKYEKQIPIFVDNAEAINELTEVDSQLVRLVVSKDEELIVED</sequence>
<dbReference type="EMBL" id="VULQ01000002">
    <property type="protein sequence ID" value="MSS77404.1"/>
    <property type="molecule type" value="Genomic_DNA"/>
</dbReference>
<keyword evidence="7" id="KW-1185">Reference proteome</keyword>
<gene>
    <name evidence="6" type="ORF">FYJ26_03065</name>
</gene>
<dbReference type="PANTHER" id="PTHR32114">
    <property type="entry name" value="ABC TRANSPORTER ABCH.3"/>
    <property type="match status" value="1"/>
</dbReference>
<dbReference type="GO" id="GO:0006302">
    <property type="term" value="P:double-strand break repair"/>
    <property type="evidence" value="ECO:0007669"/>
    <property type="project" value="InterPro"/>
</dbReference>
<evidence type="ECO:0000256" key="1">
    <source>
        <dbReference type="ARBA" id="ARBA00006930"/>
    </source>
</evidence>
<dbReference type="InterPro" id="IPR027417">
    <property type="entry name" value="P-loop_NTPase"/>
</dbReference>
<proteinExistence type="inferred from homology"/>
<reference evidence="6 7" key="1">
    <citation type="submission" date="2019-08" db="EMBL/GenBank/DDBJ databases">
        <title>In-depth cultivation of the pig gut microbiome towards novel bacterial diversity and tailored functional studies.</title>
        <authorList>
            <person name="Wylensek D."/>
            <person name="Hitch T.C.A."/>
            <person name="Clavel T."/>
        </authorList>
    </citation>
    <scope>NUCLEOTIDE SEQUENCE [LARGE SCALE GENOMIC DNA]</scope>
    <source>
        <strain evidence="6 7">WCA-380-WT-2B</strain>
    </source>
</reference>
<dbReference type="SUPFAM" id="SSF52540">
    <property type="entry name" value="P-loop containing nucleoside triphosphate hydrolases"/>
    <property type="match status" value="1"/>
</dbReference>
<evidence type="ECO:0000256" key="4">
    <source>
        <dbReference type="SAM" id="Coils"/>
    </source>
</evidence>
<dbReference type="Pfam" id="PF13476">
    <property type="entry name" value="AAA_23"/>
    <property type="match status" value="1"/>
</dbReference>
<evidence type="ECO:0000259" key="5">
    <source>
        <dbReference type="Pfam" id="PF13476"/>
    </source>
</evidence>
<feature type="domain" description="Rad50/SbcC-type AAA" evidence="5">
    <location>
        <begin position="8"/>
        <end position="223"/>
    </location>
</feature>
<dbReference type="InterPro" id="IPR038729">
    <property type="entry name" value="Rad50/SbcC_AAA"/>
</dbReference>
<accession>A0A6N7VTM1</accession>
<evidence type="ECO:0000256" key="2">
    <source>
        <dbReference type="ARBA" id="ARBA00011322"/>
    </source>
</evidence>